<evidence type="ECO:0000313" key="2">
    <source>
        <dbReference type="Proteomes" id="UP000031523"/>
    </source>
</evidence>
<dbReference type="Proteomes" id="UP000031523">
    <property type="component" value="Chromosome"/>
</dbReference>
<reference evidence="1 2" key="1">
    <citation type="submission" date="2015-01" db="EMBL/GenBank/DDBJ databases">
        <title>Enhanced salinomycin production by adjusting the supply of polyketide extender units in Streptomyce albus DSM 41398.</title>
        <authorList>
            <person name="Lu C."/>
        </authorList>
    </citation>
    <scope>NUCLEOTIDE SEQUENCE [LARGE SCALE GENOMIC DNA]</scope>
    <source>
        <strain evidence="2">ATCC 21838 / DSM 41398 / FERM P-419 / JCM 4703 / NBRC 107858</strain>
    </source>
</reference>
<dbReference type="KEGG" id="sals:SLNWT_7009"/>
<name>A0A0B5F747_STRA4</name>
<protein>
    <submittedName>
        <fullName evidence="1">Uncharacterized protein</fullName>
    </submittedName>
</protein>
<sequence>MSFTPPVGATGLLGDLGLLLRPHKHPVLMREAVGESGRLEDAHFM</sequence>
<proteinExistence type="predicted"/>
<organism evidence="1 2">
    <name type="scientific">Streptomyces albus (strain ATCC 21838 / DSM 41398 / FERM P-419 / JCM 4703 / NBRC 107858)</name>
    <dbReference type="NCBI Taxonomy" id="1081613"/>
    <lineage>
        <taxon>Bacteria</taxon>
        <taxon>Bacillati</taxon>
        <taxon>Actinomycetota</taxon>
        <taxon>Actinomycetes</taxon>
        <taxon>Kitasatosporales</taxon>
        <taxon>Streptomycetaceae</taxon>
        <taxon>Streptomyces</taxon>
    </lineage>
</organism>
<keyword evidence="2" id="KW-1185">Reference proteome</keyword>
<dbReference type="EMBL" id="CP010519">
    <property type="protein sequence ID" value="AJE87385.1"/>
    <property type="molecule type" value="Genomic_DNA"/>
</dbReference>
<evidence type="ECO:0000313" key="1">
    <source>
        <dbReference type="EMBL" id="AJE87385.1"/>
    </source>
</evidence>
<gene>
    <name evidence="1" type="ORF">SLNWT_7009</name>
</gene>
<accession>A0A0B5F747</accession>
<dbReference type="AlphaFoldDB" id="A0A0B5F747"/>